<organism evidence="3 4">
    <name type="scientific">Fulvimarina uroteuthidis</name>
    <dbReference type="NCBI Taxonomy" id="3098149"/>
    <lineage>
        <taxon>Bacteria</taxon>
        <taxon>Pseudomonadati</taxon>
        <taxon>Pseudomonadota</taxon>
        <taxon>Alphaproteobacteria</taxon>
        <taxon>Hyphomicrobiales</taxon>
        <taxon>Aurantimonadaceae</taxon>
        <taxon>Fulvimarina</taxon>
    </lineage>
</organism>
<comment type="caution">
    <text evidence="3">The sequence shown here is derived from an EMBL/GenBank/DDBJ whole genome shotgun (WGS) entry which is preliminary data.</text>
</comment>
<dbReference type="EMBL" id="JAXLPB010000014">
    <property type="protein sequence ID" value="MDY8111167.1"/>
    <property type="molecule type" value="Genomic_DNA"/>
</dbReference>
<feature type="coiled-coil region" evidence="1">
    <location>
        <begin position="7"/>
        <end position="34"/>
    </location>
</feature>
<keyword evidence="1" id="KW-0175">Coiled coil</keyword>
<evidence type="ECO:0000256" key="1">
    <source>
        <dbReference type="SAM" id="Coils"/>
    </source>
</evidence>
<dbReference type="InterPro" id="IPR023346">
    <property type="entry name" value="Lysozyme-like_dom_sf"/>
</dbReference>
<reference evidence="3 4" key="1">
    <citation type="submission" date="2023-12" db="EMBL/GenBank/DDBJ databases">
        <title>Description of Novel Strain Fulvimarina sp. 2208YS6-2-32 isolated from Uroteuthis (Photololigo) edulis.</title>
        <authorList>
            <person name="Park J.-S."/>
        </authorList>
    </citation>
    <scope>NUCLEOTIDE SEQUENCE [LARGE SCALE GENOMIC DNA]</scope>
    <source>
        <strain evidence="3 4">2208YS6-2-32</strain>
    </source>
</reference>
<name>A0ABU5I6Z9_9HYPH</name>
<gene>
    <name evidence="3" type="ORF">U0C82_18785</name>
</gene>
<evidence type="ECO:0000313" key="3">
    <source>
        <dbReference type="EMBL" id="MDY8111167.1"/>
    </source>
</evidence>
<sequence length="573" mass="60414">MNGAAGMNAFAAAMRELKNEIPELAEELANLDAKSRIDATYKAALANATSGREATGAGILRDQAIGALRSKDAREAADRGMLDLIGYAEGTDKGRGYNETLSYGAYSGGDRNLTEMTLTEVLGMQRQMLAHPDNKFNSSAAGRYQIVSKTLRGLIDEMGLTGGERFDPEMQDRMAMQLLRRRGNNVAGLRHEWEGLRRIDSDLISRAYDGASVSMPAVDPGIADNRAKIEDQQKAAIEKARASDADSRQARMDGNAEAARAYSQNLKDQAKAYGEIVAGARQYSTEQVAERQALTMTATAAASMRYEMDMLNQATRAGLELTPTQRENIRRLAVEMANAETATMTFAASQEEARAAQEAFRGIAQGAVSGLISDLRQGKSAAEAFGNVLNSIADKLIDMAINNLFANAFGGGPGATSGGGGTGGNWLAVAGKVIGSLFGVPAFASGGKVSGPGGGRDDKILARLSNGEFVVNAKATAKNRALLEAVNSNRLPAFADGGMVAPRPLASPRLASSGGGTGQPVNITSTVNVNASGGTPEQNADLARQTQKAVDSQVRAIVQQEMRSNQRASLGRR</sequence>
<keyword evidence="4" id="KW-1185">Reference proteome</keyword>
<dbReference type="RefSeq" id="WP_322189361.1">
    <property type="nucleotide sequence ID" value="NZ_JAXLPB010000014.1"/>
</dbReference>
<evidence type="ECO:0000313" key="4">
    <source>
        <dbReference type="Proteomes" id="UP001294412"/>
    </source>
</evidence>
<dbReference type="SUPFAM" id="SSF53955">
    <property type="entry name" value="Lysozyme-like"/>
    <property type="match status" value="1"/>
</dbReference>
<protein>
    <submittedName>
        <fullName evidence="3">Uncharacterized protein</fullName>
    </submittedName>
</protein>
<feature type="region of interest" description="Disordered" evidence="2">
    <location>
        <begin position="530"/>
        <end position="549"/>
    </location>
</feature>
<dbReference type="Proteomes" id="UP001294412">
    <property type="component" value="Unassembled WGS sequence"/>
</dbReference>
<proteinExistence type="predicted"/>
<accession>A0ABU5I6Z9</accession>
<dbReference type="Gene3D" id="1.10.530.10">
    <property type="match status" value="1"/>
</dbReference>
<evidence type="ECO:0000256" key="2">
    <source>
        <dbReference type="SAM" id="MobiDB-lite"/>
    </source>
</evidence>